<organism evidence="2 3">
    <name type="scientific">Kingdonia uniflora</name>
    <dbReference type="NCBI Taxonomy" id="39325"/>
    <lineage>
        <taxon>Eukaryota</taxon>
        <taxon>Viridiplantae</taxon>
        <taxon>Streptophyta</taxon>
        <taxon>Embryophyta</taxon>
        <taxon>Tracheophyta</taxon>
        <taxon>Spermatophyta</taxon>
        <taxon>Magnoliopsida</taxon>
        <taxon>Ranunculales</taxon>
        <taxon>Circaeasteraceae</taxon>
        <taxon>Kingdonia</taxon>
    </lineage>
</organism>
<protein>
    <submittedName>
        <fullName evidence="2">Uncharacterized protein</fullName>
    </submittedName>
</protein>
<sequence>MGNIATADFIQNGSWALNTHSNQLLTTAGVSLDKVSNISYLESIVGVGLSYSDNETDYVTGDLTTAFDTHTFLLKVSVVYHEFRYTYKGLLRAFVLLQSFGLKSKSILLDPET</sequence>
<dbReference type="Pfam" id="PF00450">
    <property type="entry name" value="Peptidase_S10"/>
    <property type="match status" value="1"/>
</dbReference>
<dbReference type="GO" id="GO:0006508">
    <property type="term" value="P:proteolysis"/>
    <property type="evidence" value="ECO:0007669"/>
    <property type="project" value="InterPro"/>
</dbReference>
<dbReference type="Gene3D" id="3.40.50.1820">
    <property type="entry name" value="alpha/beta hydrolase"/>
    <property type="match status" value="1"/>
</dbReference>
<accession>A0A7J7N652</accession>
<gene>
    <name evidence="2" type="ORF">GIB67_003162</name>
</gene>
<dbReference type="GO" id="GO:0004185">
    <property type="term" value="F:serine-type carboxypeptidase activity"/>
    <property type="evidence" value="ECO:0007669"/>
    <property type="project" value="InterPro"/>
</dbReference>
<dbReference type="Proteomes" id="UP000541444">
    <property type="component" value="Unassembled WGS sequence"/>
</dbReference>
<dbReference type="EMBL" id="JACGCM010001019">
    <property type="protein sequence ID" value="KAF6162616.1"/>
    <property type="molecule type" value="Genomic_DNA"/>
</dbReference>
<comment type="caution">
    <text evidence="2">The sequence shown here is derived from an EMBL/GenBank/DDBJ whole genome shotgun (WGS) entry which is preliminary data.</text>
</comment>
<dbReference type="SUPFAM" id="SSF53474">
    <property type="entry name" value="alpha/beta-Hydrolases"/>
    <property type="match status" value="1"/>
</dbReference>
<evidence type="ECO:0000313" key="2">
    <source>
        <dbReference type="EMBL" id="KAF6162616.1"/>
    </source>
</evidence>
<proteinExistence type="inferred from homology"/>
<comment type="similarity">
    <text evidence="1">Belongs to the peptidase S10 family.</text>
</comment>
<evidence type="ECO:0000313" key="3">
    <source>
        <dbReference type="Proteomes" id="UP000541444"/>
    </source>
</evidence>
<keyword evidence="3" id="KW-1185">Reference proteome</keyword>
<dbReference type="AlphaFoldDB" id="A0A7J7N652"/>
<name>A0A7J7N652_9MAGN</name>
<evidence type="ECO:0000256" key="1">
    <source>
        <dbReference type="ARBA" id="ARBA00009431"/>
    </source>
</evidence>
<reference evidence="2 3" key="1">
    <citation type="journal article" date="2020" name="IScience">
        <title>Genome Sequencing of the Endangered Kingdonia uniflora (Circaeasteraceae, Ranunculales) Reveals Potential Mechanisms of Evolutionary Specialization.</title>
        <authorList>
            <person name="Sun Y."/>
            <person name="Deng T."/>
            <person name="Zhang A."/>
            <person name="Moore M.J."/>
            <person name="Landis J.B."/>
            <person name="Lin N."/>
            <person name="Zhang H."/>
            <person name="Zhang X."/>
            <person name="Huang J."/>
            <person name="Zhang X."/>
            <person name="Sun H."/>
            <person name="Wang H."/>
        </authorList>
    </citation>
    <scope>NUCLEOTIDE SEQUENCE [LARGE SCALE GENOMIC DNA]</scope>
    <source>
        <strain evidence="2">TB1705</strain>
        <tissue evidence="2">Leaf</tissue>
    </source>
</reference>
<dbReference type="InterPro" id="IPR029058">
    <property type="entry name" value="AB_hydrolase_fold"/>
</dbReference>
<dbReference type="InterPro" id="IPR001563">
    <property type="entry name" value="Peptidase_S10"/>
</dbReference>
<dbReference type="OrthoDB" id="1303932at2759"/>